<dbReference type="GO" id="GO:0016651">
    <property type="term" value="F:oxidoreductase activity, acting on NAD(P)H"/>
    <property type="evidence" value="ECO:0007669"/>
    <property type="project" value="TreeGrafter"/>
</dbReference>
<dbReference type="Pfam" id="PF14759">
    <property type="entry name" value="Reductase_C"/>
    <property type="match status" value="1"/>
</dbReference>
<dbReference type="SUPFAM" id="SSF51905">
    <property type="entry name" value="FAD/NAD(P)-binding domain"/>
    <property type="match status" value="2"/>
</dbReference>
<accession>A0A6J7FVY7</accession>
<dbReference type="EMBL" id="CAFBMQ010000001">
    <property type="protein sequence ID" value="CAB4895833.1"/>
    <property type="molecule type" value="Genomic_DNA"/>
</dbReference>
<evidence type="ECO:0000259" key="5">
    <source>
        <dbReference type="Pfam" id="PF07992"/>
    </source>
</evidence>
<dbReference type="Pfam" id="PF07992">
    <property type="entry name" value="Pyr_redox_2"/>
    <property type="match status" value="1"/>
</dbReference>
<sequence length="397" mass="41997">MTEQAPFVVVGASLAGVRAVEAARKAGYAGRLVLVGAEQHLPYDRPPLSKAFLDVGDQPPVPHHRTEEELGQLDVELRLGAPATGLDTSAREVVLDDGERLPYERLVIATGASARHLPGEQLPGVHTLRTIDDARAIRSALDAGGHTVVIGGGFIGSEVASAARKRDLPVTVLEAAPMPLVRAVGEQMAPACAALHARHGTELRCGVAVAALEGDGRVERVVLSDGQVLPADLVVVGIGADPATEWLQDSGFDLDDGVVCDATLRAADGVYAAGDVARWTNLQFDQVMRLEHWTSAAEQGAAAARNALDPQNASPYATVPYFWSDWYTDKLQMVGITSADEVHVVGDLEGTRWVALYRRGDALVGALSLNLPGKIMKYRAMIGRGTAWSDALSFAAA</sequence>
<dbReference type="PANTHER" id="PTHR43557:SF2">
    <property type="entry name" value="RIESKE DOMAIN-CONTAINING PROTEIN-RELATED"/>
    <property type="match status" value="1"/>
</dbReference>
<evidence type="ECO:0000259" key="6">
    <source>
        <dbReference type="Pfam" id="PF14759"/>
    </source>
</evidence>
<reference evidence="7" key="1">
    <citation type="submission" date="2020-05" db="EMBL/GenBank/DDBJ databases">
        <authorList>
            <person name="Chiriac C."/>
            <person name="Salcher M."/>
            <person name="Ghai R."/>
            <person name="Kavagutti S V."/>
        </authorList>
    </citation>
    <scope>NUCLEOTIDE SEQUENCE</scope>
</reference>
<gene>
    <name evidence="7" type="ORF">UFOPK3609_00004</name>
</gene>
<dbReference type="InterPro" id="IPR036188">
    <property type="entry name" value="FAD/NAD-bd_sf"/>
</dbReference>
<dbReference type="Gene3D" id="3.50.50.60">
    <property type="entry name" value="FAD/NAD(P)-binding domain"/>
    <property type="match status" value="2"/>
</dbReference>
<dbReference type="InterPro" id="IPR016156">
    <property type="entry name" value="FAD/NAD-linked_Rdtase_dimer_sf"/>
</dbReference>
<dbReference type="InterPro" id="IPR023753">
    <property type="entry name" value="FAD/NAD-binding_dom"/>
</dbReference>
<protein>
    <submittedName>
        <fullName evidence="7">Unannotated protein</fullName>
    </submittedName>
</protein>
<dbReference type="GO" id="GO:0005737">
    <property type="term" value="C:cytoplasm"/>
    <property type="evidence" value="ECO:0007669"/>
    <property type="project" value="TreeGrafter"/>
</dbReference>
<dbReference type="InterPro" id="IPR028202">
    <property type="entry name" value="Reductase_C"/>
</dbReference>
<evidence type="ECO:0000313" key="7">
    <source>
        <dbReference type="EMBL" id="CAB4895833.1"/>
    </source>
</evidence>
<dbReference type="AlphaFoldDB" id="A0A6J7FVY7"/>
<dbReference type="PANTHER" id="PTHR43557">
    <property type="entry name" value="APOPTOSIS-INDUCING FACTOR 1"/>
    <property type="match status" value="1"/>
</dbReference>
<keyword evidence="2" id="KW-0285">Flavoprotein</keyword>
<proteinExistence type="predicted"/>
<organism evidence="7">
    <name type="scientific">freshwater metagenome</name>
    <dbReference type="NCBI Taxonomy" id="449393"/>
    <lineage>
        <taxon>unclassified sequences</taxon>
        <taxon>metagenomes</taxon>
        <taxon>ecological metagenomes</taxon>
    </lineage>
</organism>
<dbReference type="PRINTS" id="PR00411">
    <property type="entry name" value="PNDRDTASEI"/>
</dbReference>
<feature type="domain" description="FAD/NAD(P)-binding" evidence="5">
    <location>
        <begin position="7"/>
        <end position="300"/>
    </location>
</feature>
<feature type="domain" description="Reductase C-terminal" evidence="6">
    <location>
        <begin position="321"/>
        <end position="390"/>
    </location>
</feature>
<comment type="cofactor">
    <cofactor evidence="1">
        <name>FAD</name>
        <dbReference type="ChEBI" id="CHEBI:57692"/>
    </cofactor>
</comment>
<evidence type="ECO:0000256" key="4">
    <source>
        <dbReference type="ARBA" id="ARBA00023002"/>
    </source>
</evidence>
<dbReference type="PRINTS" id="PR00368">
    <property type="entry name" value="FADPNR"/>
</dbReference>
<evidence type="ECO:0000256" key="1">
    <source>
        <dbReference type="ARBA" id="ARBA00001974"/>
    </source>
</evidence>
<evidence type="ECO:0000256" key="3">
    <source>
        <dbReference type="ARBA" id="ARBA00022827"/>
    </source>
</evidence>
<dbReference type="InterPro" id="IPR050446">
    <property type="entry name" value="FAD-oxidoreductase/Apoptosis"/>
</dbReference>
<keyword evidence="4" id="KW-0560">Oxidoreductase</keyword>
<dbReference type="SUPFAM" id="SSF55424">
    <property type="entry name" value="FAD/NAD-linked reductases, dimerisation (C-terminal) domain"/>
    <property type="match status" value="1"/>
</dbReference>
<evidence type="ECO:0000256" key="2">
    <source>
        <dbReference type="ARBA" id="ARBA00022630"/>
    </source>
</evidence>
<dbReference type="Gene3D" id="3.30.390.30">
    <property type="match status" value="1"/>
</dbReference>
<keyword evidence="3" id="KW-0274">FAD</keyword>
<name>A0A6J7FVY7_9ZZZZ</name>